<keyword evidence="2" id="KW-1185">Reference proteome</keyword>
<evidence type="ECO:0000313" key="1">
    <source>
        <dbReference type="EMBL" id="RHG22767.1"/>
    </source>
</evidence>
<evidence type="ECO:0000313" key="2">
    <source>
        <dbReference type="Proteomes" id="UP000284095"/>
    </source>
</evidence>
<dbReference type="Proteomes" id="UP000284095">
    <property type="component" value="Unassembled WGS sequence"/>
</dbReference>
<organism evidence="1 2">
    <name type="scientific">Dorea longicatena</name>
    <dbReference type="NCBI Taxonomy" id="88431"/>
    <lineage>
        <taxon>Bacteria</taxon>
        <taxon>Bacillati</taxon>
        <taxon>Bacillota</taxon>
        <taxon>Clostridia</taxon>
        <taxon>Lachnospirales</taxon>
        <taxon>Lachnospiraceae</taxon>
        <taxon>Dorea</taxon>
    </lineage>
</organism>
<gene>
    <name evidence="1" type="ORF">DW265_13415</name>
</gene>
<sequence length="94" mass="11111">MRESIEFLILDTIKKHSSIMPLFTAGYSYSKVIEWVRQLEKDGKICYDEMEQRTLSESGLARWGIIKKKKNHFTILPLNSYKVKKLDIDEIYLP</sequence>
<reference evidence="1 2" key="1">
    <citation type="submission" date="2018-08" db="EMBL/GenBank/DDBJ databases">
        <title>A genome reference for cultivated species of the human gut microbiota.</title>
        <authorList>
            <person name="Zou Y."/>
            <person name="Xue W."/>
            <person name="Luo G."/>
        </authorList>
    </citation>
    <scope>NUCLEOTIDE SEQUENCE [LARGE SCALE GENOMIC DNA]</scope>
    <source>
        <strain evidence="1 2">AM22-22</strain>
    </source>
</reference>
<protein>
    <submittedName>
        <fullName evidence="1">Uncharacterized protein</fullName>
    </submittedName>
</protein>
<proteinExistence type="predicted"/>
<name>A0A414SQV1_9FIRM</name>
<dbReference type="AlphaFoldDB" id="A0A414SQV1"/>
<dbReference type="EMBL" id="QRIC01000038">
    <property type="protein sequence ID" value="RHG22767.1"/>
    <property type="molecule type" value="Genomic_DNA"/>
</dbReference>
<comment type="caution">
    <text evidence="1">The sequence shown here is derived from an EMBL/GenBank/DDBJ whole genome shotgun (WGS) entry which is preliminary data.</text>
</comment>
<accession>A0A414SQV1</accession>
<dbReference type="RefSeq" id="WP_118107806.1">
    <property type="nucleotide sequence ID" value="NZ_QRIC01000038.1"/>
</dbReference>